<dbReference type="Gene3D" id="2.40.10.220">
    <property type="entry name" value="predicted glycosyltransferase like domains"/>
    <property type="match status" value="1"/>
</dbReference>
<gene>
    <name evidence="2" type="ORF">NX778_18465</name>
</gene>
<sequence length="106" mass="11701">MTVEQRNSLRRVIKTKALLALDGRGTDSGRTTDVGMDGLGINFPDPVDAGRPGYVRFTVLMEGQPSVVTARVKTQYCIFSQGEFKVGLQFMDLDQSASVVISRYLR</sequence>
<dbReference type="SUPFAM" id="SSF141371">
    <property type="entry name" value="PilZ domain-like"/>
    <property type="match status" value="1"/>
</dbReference>
<proteinExistence type="predicted"/>
<dbReference type="Pfam" id="PF07238">
    <property type="entry name" value="PilZ"/>
    <property type="match status" value="1"/>
</dbReference>
<evidence type="ECO:0000259" key="1">
    <source>
        <dbReference type="Pfam" id="PF07238"/>
    </source>
</evidence>
<feature type="domain" description="PilZ" evidence="1">
    <location>
        <begin position="5"/>
        <end position="105"/>
    </location>
</feature>
<accession>A0ABT2D1D5</accession>
<dbReference type="EMBL" id="JANUGU010000007">
    <property type="protein sequence ID" value="MCS0660059.1"/>
    <property type="molecule type" value="Genomic_DNA"/>
</dbReference>
<name>A0ABT2D1D5_9BURK</name>
<dbReference type="Proteomes" id="UP001204621">
    <property type="component" value="Unassembled WGS sequence"/>
</dbReference>
<evidence type="ECO:0000313" key="2">
    <source>
        <dbReference type="EMBL" id="MCS0660059.1"/>
    </source>
</evidence>
<dbReference type="RefSeq" id="WP_258813251.1">
    <property type="nucleotide sequence ID" value="NZ_JANUGU010000007.1"/>
</dbReference>
<comment type="caution">
    <text evidence="2">The sequence shown here is derived from an EMBL/GenBank/DDBJ whole genome shotgun (WGS) entry which is preliminary data.</text>
</comment>
<keyword evidence="3" id="KW-1185">Reference proteome</keyword>
<organism evidence="2 3">
    <name type="scientific">Massilia terrae</name>
    <dbReference type="NCBI Taxonomy" id="1811224"/>
    <lineage>
        <taxon>Bacteria</taxon>
        <taxon>Pseudomonadati</taxon>
        <taxon>Pseudomonadota</taxon>
        <taxon>Betaproteobacteria</taxon>
        <taxon>Burkholderiales</taxon>
        <taxon>Oxalobacteraceae</taxon>
        <taxon>Telluria group</taxon>
        <taxon>Massilia</taxon>
    </lineage>
</organism>
<protein>
    <submittedName>
        <fullName evidence="2">PilZ domain-containing protein</fullName>
    </submittedName>
</protein>
<evidence type="ECO:0000313" key="3">
    <source>
        <dbReference type="Proteomes" id="UP001204621"/>
    </source>
</evidence>
<reference evidence="2 3" key="1">
    <citation type="submission" date="2022-08" db="EMBL/GenBank/DDBJ databases">
        <title>Reclassification of Massilia species as members of the genera Telluria, Duganella, Pseudoduganella, Mokoshia gen. nov. and Zemynaea gen. nov. using orthogonal and non-orthogonal genome-based approaches.</title>
        <authorList>
            <person name="Bowman J.P."/>
        </authorList>
    </citation>
    <scope>NUCLEOTIDE SEQUENCE [LARGE SCALE GENOMIC DNA]</scope>
    <source>
        <strain evidence="2 3">JCM 31606</strain>
    </source>
</reference>
<dbReference type="InterPro" id="IPR009875">
    <property type="entry name" value="PilZ_domain"/>
</dbReference>